<protein>
    <recommendedName>
        <fullName evidence="20">Protein kinase domain-containing protein</fullName>
    </recommendedName>
</protein>
<dbReference type="CDD" id="cd14066">
    <property type="entry name" value="STKc_IRAK"/>
    <property type="match status" value="1"/>
</dbReference>
<feature type="compositionally biased region" description="Polar residues" evidence="17">
    <location>
        <begin position="520"/>
        <end position="534"/>
    </location>
</feature>
<evidence type="ECO:0000256" key="14">
    <source>
        <dbReference type="ARBA" id="ARBA00047558"/>
    </source>
</evidence>
<dbReference type="PANTHER" id="PTHR27002">
    <property type="entry name" value="RECEPTOR-LIKE SERINE/THREONINE-PROTEIN KINASE SD1-8"/>
    <property type="match status" value="1"/>
</dbReference>
<dbReference type="Pfam" id="PF07714">
    <property type="entry name" value="PK_Tyr_Ser-Thr"/>
    <property type="match status" value="1"/>
</dbReference>
<evidence type="ECO:0000256" key="18">
    <source>
        <dbReference type="SAM" id="Phobius"/>
    </source>
</evidence>
<evidence type="ECO:0000256" key="7">
    <source>
        <dbReference type="ARBA" id="ARBA00022741"/>
    </source>
</evidence>
<evidence type="ECO:0000256" key="17">
    <source>
        <dbReference type="SAM" id="MobiDB-lite"/>
    </source>
</evidence>
<keyword evidence="4 18" id="KW-0812">Transmembrane</keyword>
<dbReference type="Gene3D" id="3.30.200.20">
    <property type="entry name" value="Phosphorylase Kinase, domain 1"/>
    <property type="match status" value="1"/>
</dbReference>
<comment type="catalytic activity">
    <reaction evidence="15">
        <text>L-threonyl-[protein] + ATP = O-phospho-L-threonyl-[protein] + ADP + H(+)</text>
        <dbReference type="Rhea" id="RHEA:46608"/>
        <dbReference type="Rhea" id="RHEA-COMP:11060"/>
        <dbReference type="Rhea" id="RHEA-COMP:11605"/>
        <dbReference type="ChEBI" id="CHEBI:15378"/>
        <dbReference type="ChEBI" id="CHEBI:30013"/>
        <dbReference type="ChEBI" id="CHEBI:30616"/>
        <dbReference type="ChEBI" id="CHEBI:61977"/>
        <dbReference type="ChEBI" id="CHEBI:456216"/>
    </reaction>
</comment>
<dbReference type="InterPro" id="IPR000719">
    <property type="entry name" value="Prot_kinase_dom"/>
</dbReference>
<evidence type="ECO:0000256" key="5">
    <source>
        <dbReference type="ARBA" id="ARBA00022729"/>
    </source>
</evidence>
<evidence type="ECO:0000256" key="16">
    <source>
        <dbReference type="PROSITE-ProRule" id="PRU10141"/>
    </source>
</evidence>
<gene>
    <name evidence="21" type="ORF">RND81_13G052400</name>
</gene>
<comment type="catalytic activity">
    <reaction evidence="14">
        <text>L-seryl-[protein] + ATP = O-phospho-L-seryl-[protein] + ADP + H(+)</text>
        <dbReference type="Rhea" id="RHEA:17989"/>
        <dbReference type="Rhea" id="RHEA-COMP:9863"/>
        <dbReference type="Rhea" id="RHEA-COMP:11604"/>
        <dbReference type="ChEBI" id="CHEBI:15378"/>
        <dbReference type="ChEBI" id="CHEBI:29999"/>
        <dbReference type="ChEBI" id="CHEBI:30616"/>
        <dbReference type="ChEBI" id="CHEBI:83421"/>
        <dbReference type="ChEBI" id="CHEBI:456216"/>
    </reaction>
</comment>
<feature type="domain" description="Protein kinase" evidence="20">
    <location>
        <begin position="214"/>
        <end position="504"/>
    </location>
</feature>
<feature type="region of interest" description="Disordered" evidence="17">
    <location>
        <begin position="514"/>
        <end position="534"/>
    </location>
</feature>
<dbReference type="EMBL" id="JBDFQZ010000013">
    <property type="protein sequence ID" value="KAK9668331.1"/>
    <property type="molecule type" value="Genomic_DNA"/>
</dbReference>
<name>A0AAW1GXR0_SAPOF</name>
<evidence type="ECO:0000256" key="8">
    <source>
        <dbReference type="ARBA" id="ARBA00022777"/>
    </source>
</evidence>
<feature type="chain" id="PRO_5044013408" description="Protein kinase domain-containing protein" evidence="19">
    <location>
        <begin position="22"/>
        <end position="534"/>
    </location>
</feature>
<keyword evidence="13" id="KW-0325">Glycoprotein</keyword>
<evidence type="ECO:0000256" key="6">
    <source>
        <dbReference type="ARBA" id="ARBA00022737"/>
    </source>
</evidence>
<evidence type="ECO:0000313" key="21">
    <source>
        <dbReference type="EMBL" id="KAK9668331.1"/>
    </source>
</evidence>
<comment type="subcellular location">
    <subcellularLocation>
        <location evidence="1">Membrane</location>
        <topology evidence="1">Single-pass membrane protein</topology>
    </subcellularLocation>
</comment>
<dbReference type="GO" id="GO:0005886">
    <property type="term" value="C:plasma membrane"/>
    <property type="evidence" value="ECO:0007669"/>
    <property type="project" value="TreeGrafter"/>
</dbReference>
<evidence type="ECO:0000256" key="4">
    <source>
        <dbReference type="ARBA" id="ARBA00022692"/>
    </source>
</evidence>
<dbReference type="PROSITE" id="PS00107">
    <property type="entry name" value="PROTEIN_KINASE_ATP"/>
    <property type="match status" value="1"/>
</dbReference>
<keyword evidence="12" id="KW-0675">Receptor</keyword>
<keyword evidence="2" id="KW-0723">Serine/threonine-protein kinase</keyword>
<keyword evidence="9 16" id="KW-0067">ATP-binding</keyword>
<evidence type="ECO:0000256" key="19">
    <source>
        <dbReference type="SAM" id="SignalP"/>
    </source>
</evidence>
<dbReference type="GO" id="GO:0004674">
    <property type="term" value="F:protein serine/threonine kinase activity"/>
    <property type="evidence" value="ECO:0007669"/>
    <property type="project" value="UniProtKB-KW"/>
</dbReference>
<keyword evidence="7 16" id="KW-0547">Nucleotide-binding</keyword>
<evidence type="ECO:0000256" key="10">
    <source>
        <dbReference type="ARBA" id="ARBA00022989"/>
    </source>
</evidence>
<dbReference type="PROSITE" id="PS50011">
    <property type="entry name" value="PROTEIN_KINASE_DOM"/>
    <property type="match status" value="1"/>
</dbReference>
<feature type="transmembrane region" description="Helical" evidence="18">
    <location>
        <begin position="124"/>
        <end position="145"/>
    </location>
</feature>
<dbReference type="InterPro" id="IPR001245">
    <property type="entry name" value="Ser-Thr/Tyr_kinase_cat_dom"/>
</dbReference>
<keyword evidence="10 18" id="KW-1133">Transmembrane helix</keyword>
<dbReference type="FunFam" id="1.10.510.10:FF:000129">
    <property type="entry name" value="cysteine-rich receptor-like protein kinase 10"/>
    <property type="match status" value="1"/>
</dbReference>
<evidence type="ECO:0000256" key="9">
    <source>
        <dbReference type="ARBA" id="ARBA00022840"/>
    </source>
</evidence>
<dbReference type="InterPro" id="IPR017441">
    <property type="entry name" value="Protein_kinase_ATP_BS"/>
</dbReference>
<evidence type="ECO:0000256" key="3">
    <source>
        <dbReference type="ARBA" id="ARBA00022679"/>
    </source>
</evidence>
<dbReference type="FunFam" id="3.30.200.20:FF:000142">
    <property type="entry name" value="Cysteine-rich receptor-like protein kinase 10"/>
    <property type="match status" value="1"/>
</dbReference>
<evidence type="ECO:0000256" key="15">
    <source>
        <dbReference type="ARBA" id="ARBA00047951"/>
    </source>
</evidence>
<dbReference type="SMART" id="SM00220">
    <property type="entry name" value="S_TKc"/>
    <property type="match status" value="1"/>
</dbReference>
<keyword evidence="6" id="KW-0677">Repeat</keyword>
<dbReference type="Gene3D" id="1.10.510.10">
    <property type="entry name" value="Transferase(Phosphotransferase) domain 1"/>
    <property type="match status" value="1"/>
</dbReference>
<reference evidence="21" key="1">
    <citation type="submission" date="2024-03" db="EMBL/GenBank/DDBJ databases">
        <title>WGS assembly of Saponaria officinalis var. Norfolk2.</title>
        <authorList>
            <person name="Jenkins J."/>
            <person name="Shu S."/>
            <person name="Grimwood J."/>
            <person name="Barry K."/>
            <person name="Goodstein D."/>
            <person name="Schmutz J."/>
            <person name="Leebens-Mack J."/>
            <person name="Osbourn A."/>
        </authorList>
    </citation>
    <scope>NUCLEOTIDE SEQUENCE [LARGE SCALE GENOMIC DNA]</scope>
    <source>
        <strain evidence="21">JIC</strain>
    </source>
</reference>
<dbReference type="InterPro" id="IPR011009">
    <property type="entry name" value="Kinase-like_dom_sf"/>
</dbReference>
<feature type="binding site" evidence="16">
    <location>
        <position position="242"/>
    </location>
    <ligand>
        <name>ATP</name>
        <dbReference type="ChEBI" id="CHEBI:30616"/>
    </ligand>
</feature>
<comment type="caution">
    <text evidence="21">The sequence shown here is derived from an EMBL/GenBank/DDBJ whole genome shotgun (WGS) entry which is preliminary data.</text>
</comment>
<evidence type="ECO:0000256" key="1">
    <source>
        <dbReference type="ARBA" id="ARBA00004167"/>
    </source>
</evidence>
<keyword evidence="22" id="KW-1185">Reference proteome</keyword>
<organism evidence="21 22">
    <name type="scientific">Saponaria officinalis</name>
    <name type="common">Common soapwort</name>
    <name type="synonym">Lychnis saponaria</name>
    <dbReference type="NCBI Taxonomy" id="3572"/>
    <lineage>
        <taxon>Eukaryota</taxon>
        <taxon>Viridiplantae</taxon>
        <taxon>Streptophyta</taxon>
        <taxon>Embryophyta</taxon>
        <taxon>Tracheophyta</taxon>
        <taxon>Spermatophyta</taxon>
        <taxon>Magnoliopsida</taxon>
        <taxon>eudicotyledons</taxon>
        <taxon>Gunneridae</taxon>
        <taxon>Pentapetalae</taxon>
        <taxon>Caryophyllales</taxon>
        <taxon>Caryophyllaceae</taxon>
        <taxon>Caryophylleae</taxon>
        <taxon>Saponaria</taxon>
    </lineage>
</organism>
<sequence length="534" mass="58167">MMMRVATIMVVLSTAIMSLSAQGVNGDSTYCESSISNACAGTSLTTGCCSAVRYAANYNRGCFCTLIQSDQNRNPGSAAYYARSFALCSVDGTVSTLCPGSNTVTHVTRYTPPSSSSLGSKMPIIIGIIVALVLVVTLILATICIRRRKRKPDLENSTHFEPNVANNSQDVLTKNKISRGHLPANTAGTNKDGSVIPESLQYEFEDIQTATNNFSKDNKIGRGGFGIVYKGALSNGQEVAVKRLSNGSGQGDKEFQTEVLLLAKLQHRNLVKLLGFCLVDDEALLVYEFVPNKSLDYFLYDSEKRVDLNWSCRFEIIKGVAQGMKYLHEDSPMRTMHRDLKSGNVLLDAEMRPKIADFGLARICDVGQTHINPTRVVGTHGYMAPEYLFHGQFSAKSDVYAFGVLILEIVAGRRIGGSSFNQPGGEGLLSFAWRCWEDEKPLEIMDPLLKDSCSSDEVVKCVQLGLLCVQENSNLRPKMSTIVDLLDDSYSGDASIPMPQHPAYIYSGSSHQSTTVSSSKGNLESLVTTGETTI</sequence>
<evidence type="ECO:0000256" key="12">
    <source>
        <dbReference type="ARBA" id="ARBA00023170"/>
    </source>
</evidence>
<evidence type="ECO:0000256" key="13">
    <source>
        <dbReference type="ARBA" id="ARBA00023180"/>
    </source>
</evidence>
<evidence type="ECO:0000313" key="22">
    <source>
        <dbReference type="Proteomes" id="UP001443914"/>
    </source>
</evidence>
<evidence type="ECO:0000259" key="20">
    <source>
        <dbReference type="PROSITE" id="PS50011"/>
    </source>
</evidence>
<dbReference type="GO" id="GO:0005524">
    <property type="term" value="F:ATP binding"/>
    <property type="evidence" value="ECO:0007669"/>
    <property type="project" value="UniProtKB-UniRule"/>
</dbReference>
<keyword evidence="3" id="KW-0808">Transferase</keyword>
<keyword evidence="8" id="KW-0418">Kinase</keyword>
<dbReference type="Proteomes" id="UP001443914">
    <property type="component" value="Unassembled WGS sequence"/>
</dbReference>
<keyword evidence="5 19" id="KW-0732">Signal</keyword>
<dbReference type="SUPFAM" id="SSF56112">
    <property type="entry name" value="Protein kinase-like (PK-like)"/>
    <property type="match status" value="1"/>
</dbReference>
<feature type="signal peptide" evidence="19">
    <location>
        <begin position="1"/>
        <end position="21"/>
    </location>
</feature>
<dbReference type="AlphaFoldDB" id="A0AAW1GXR0"/>
<accession>A0AAW1GXR0</accession>
<evidence type="ECO:0000256" key="11">
    <source>
        <dbReference type="ARBA" id="ARBA00023136"/>
    </source>
</evidence>
<keyword evidence="11 18" id="KW-0472">Membrane</keyword>
<evidence type="ECO:0000256" key="2">
    <source>
        <dbReference type="ARBA" id="ARBA00022527"/>
    </source>
</evidence>
<proteinExistence type="predicted"/>
<dbReference type="PANTHER" id="PTHR27002:SF1091">
    <property type="entry name" value="CYSTEINE-RICH RECEPTOR-LIKE PROTEIN KINASE 28-RELATED"/>
    <property type="match status" value="1"/>
</dbReference>
<dbReference type="GO" id="GO:0042742">
    <property type="term" value="P:defense response to bacterium"/>
    <property type="evidence" value="ECO:0007669"/>
    <property type="project" value="TreeGrafter"/>
</dbReference>